<keyword evidence="6" id="KW-0131">Cell cycle</keyword>
<evidence type="ECO:0000256" key="2">
    <source>
        <dbReference type="ARBA" id="ARBA00015195"/>
    </source>
</evidence>
<dbReference type="EMBL" id="BARV01034752">
    <property type="protein sequence ID" value="GAI50235.1"/>
    <property type="molecule type" value="Genomic_DNA"/>
</dbReference>
<dbReference type="InterPro" id="IPR053712">
    <property type="entry name" value="Bac_CellDiv_Activator"/>
</dbReference>
<sequence>MRVYIFDKEYNLRANKNEDYLKGIAGYVERRVREIASSAPQKSKEEISILTCLNIA</sequence>
<keyword evidence="3" id="KW-0963">Cytoplasm</keyword>
<dbReference type="PANTHER" id="PTHR34981">
    <property type="entry name" value="CELL DIVISION PROTEIN ZAPA"/>
    <property type="match status" value="1"/>
</dbReference>
<evidence type="ECO:0000256" key="6">
    <source>
        <dbReference type="ARBA" id="ARBA00023306"/>
    </source>
</evidence>
<dbReference type="GO" id="GO:0043093">
    <property type="term" value="P:FtsZ-dependent cytokinesis"/>
    <property type="evidence" value="ECO:0007669"/>
    <property type="project" value="TreeGrafter"/>
</dbReference>
<dbReference type="GO" id="GO:0030428">
    <property type="term" value="C:cell septum"/>
    <property type="evidence" value="ECO:0007669"/>
    <property type="project" value="TreeGrafter"/>
</dbReference>
<evidence type="ECO:0000256" key="5">
    <source>
        <dbReference type="ARBA" id="ARBA00023210"/>
    </source>
</evidence>
<dbReference type="AlphaFoldDB" id="X1QGT0"/>
<evidence type="ECO:0000256" key="1">
    <source>
        <dbReference type="ARBA" id="ARBA00004496"/>
    </source>
</evidence>
<dbReference type="GO" id="GO:0005829">
    <property type="term" value="C:cytosol"/>
    <property type="evidence" value="ECO:0007669"/>
    <property type="project" value="TreeGrafter"/>
</dbReference>
<protein>
    <recommendedName>
        <fullName evidence="2">Cell division protein ZapA</fullName>
    </recommendedName>
    <alternativeName>
        <fullName evidence="9">Z ring-associated protein ZapA</fullName>
    </alternativeName>
</protein>
<evidence type="ECO:0000256" key="3">
    <source>
        <dbReference type="ARBA" id="ARBA00022490"/>
    </source>
</evidence>
<evidence type="ECO:0000256" key="7">
    <source>
        <dbReference type="ARBA" id="ARBA00024910"/>
    </source>
</evidence>
<dbReference type="InterPro" id="IPR036192">
    <property type="entry name" value="Cell_div_ZapA-like_sf"/>
</dbReference>
<dbReference type="GO" id="GO:0032153">
    <property type="term" value="C:cell division site"/>
    <property type="evidence" value="ECO:0007669"/>
    <property type="project" value="TreeGrafter"/>
</dbReference>
<accession>X1QGT0</accession>
<evidence type="ECO:0000256" key="4">
    <source>
        <dbReference type="ARBA" id="ARBA00022618"/>
    </source>
</evidence>
<name>X1QGT0_9ZZZZ</name>
<evidence type="ECO:0000313" key="10">
    <source>
        <dbReference type="EMBL" id="GAI50235.1"/>
    </source>
</evidence>
<reference evidence="10" key="1">
    <citation type="journal article" date="2014" name="Front. Microbiol.">
        <title>High frequency of phylogenetically diverse reductive dehalogenase-homologous genes in deep subseafloor sedimentary metagenomes.</title>
        <authorList>
            <person name="Kawai M."/>
            <person name="Futagami T."/>
            <person name="Toyoda A."/>
            <person name="Takaki Y."/>
            <person name="Nishi S."/>
            <person name="Hori S."/>
            <person name="Arai W."/>
            <person name="Tsubouchi T."/>
            <person name="Morono Y."/>
            <person name="Uchiyama I."/>
            <person name="Ito T."/>
            <person name="Fujiyama A."/>
            <person name="Inagaki F."/>
            <person name="Takami H."/>
        </authorList>
    </citation>
    <scope>NUCLEOTIDE SEQUENCE</scope>
    <source>
        <strain evidence="10">Expedition CK06-06</strain>
    </source>
</reference>
<comment type="subcellular location">
    <subcellularLocation>
        <location evidence="1">Cytoplasm</location>
    </subcellularLocation>
</comment>
<comment type="caution">
    <text evidence="10">The sequence shown here is derived from an EMBL/GenBank/DDBJ whole genome shotgun (WGS) entry which is preliminary data.</text>
</comment>
<gene>
    <name evidence="10" type="ORF">S06H3_54356</name>
</gene>
<proteinExistence type="predicted"/>
<dbReference type="GO" id="GO:0000917">
    <property type="term" value="P:division septum assembly"/>
    <property type="evidence" value="ECO:0007669"/>
    <property type="project" value="UniProtKB-KW"/>
</dbReference>
<dbReference type="SUPFAM" id="SSF102829">
    <property type="entry name" value="Cell division protein ZapA-like"/>
    <property type="match status" value="1"/>
</dbReference>
<comment type="function">
    <text evidence="7">Activator of cell division through the inhibition of FtsZ GTPase activity, therefore promoting FtsZ assembly into bundles of protofilaments necessary for the formation of the division Z ring. It is recruited early at mid-cell but it is not essential for cell division.</text>
</comment>
<dbReference type="Pfam" id="PF05164">
    <property type="entry name" value="ZapA"/>
    <property type="match status" value="1"/>
</dbReference>
<keyword evidence="4" id="KW-0132">Cell division</keyword>
<dbReference type="PANTHER" id="PTHR34981:SF1">
    <property type="entry name" value="CELL DIVISION PROTEIN ZAPA"/>
    <property type="match status" value="1"/>
</dbReference>
<dbReference type="GO" id="GO:0000921">
    <property type="term" value="P:septin ring assembly"/>
    <property type="evidence" value="ECO:0007669"/>
    <property type="project" value="TreeGrafter"/>
</dbReference>
<feature type="non-terminal residue" evidence="10">
    <location>
        <position position="56"/>
    </location>
</feature>
<keyword evidence="5" id="KW-0717">Septation</keyword>
<evidence type="ECO:0000256" key="8">
    <source>
        <dbReference type="ARBA" id="ARBA00026068"/>
    </source>
</evidence>
<dbReference type="InterPro" id="IPR007838">
    <property type="entry name" value="Cell_div_ZapA-like"/>
</dbReference>
<evidence type="ECO:0000256" key="9">
    <source>
        <dbReference type="ARBA" id="ARBA00033158"/>
    </source>
</evidence>
<comment type="subunit">
    <text evidence="8">Homodimer. Interacts with FtsZ.</text>
</comment>
<organism evidence="10">
    <name type="scientific">marine sediment metagenome</name>
    <dbReference type="NCBI Taxonomy" id="412755"/>
    <lineage>
        <taxon>unclassified sequences</taxon>
        <taxon>metagenomes</taxon>
        <taxon>ecological metagenomes</taxon>
    </lineage>
</organism>
<dbReference type="Gene3D" id="6.10.250.790">
    <property type="match status" value="1"/>
</dbReference>